<dbReference type="GO" id="GO:0051764">
    <property type="term" value="P:actin crosslink formation"/>
    <property type="evidence" value="ECO:0007669"/>
    <property type="project" value="EnsemblFungi"/>
</dbReference>
<dbReference type="SUPFAM" id="SSF47576">
    <property type="entry name" value="Calponin-homology domain, CH-domain"/>
    <property type="match status" value="1"/>
</dbReference>
<proteinExistence type="predicted"/>
<dbReference type="GO" id="GO:0000281">
    <property type="term" value="P:mitotic cytokinesis"/>
    <property type="evidence" value="ECO:0007669"/>
    <property type="project" value="EnsemblFungi"/>
</dbReference>
<dbReference type="GO" id="GO:0030479">
    <property type="term" value="C:actin cortical patch"/>
    <property type="evidence" value="ECO:0007669"/>
    <property type="project" value="EnsemblFungi"/>
</dbReference>
<dbReference type="Proteomes" id="UP000011082">
    <property type="component" value="Unassembled WGS sequence"/>
</dbReference>
<dbReference type="SMART" id="SM00033">
    <property type="entry name" value="CH"/>
    <property type="match status" value="1"/>
</dbReference>
<dbReference type="PROSITE" id="PS50021">
    <property type="entry name" value="CH"/>
    <property type="match status" value="1"/>
</dbReference>
<dbReference type="AlphaFoldDB" id="L2GMF3"/>
<protein>
    <recommendedName>
        <fullName evidence="1">Calponin-homology (CH) domain-containing protein</fullName>
    </recommendedName>
</protein>
<keyword evidence="3" id="KW-1185">Reference proteome</keyword>
<dbReference type="PRINTS" id="PR00888">
    <property type="entry name" value="SM22CALPONIN"/>
</dbReference>
<dbReference type="GO" id="GO:0051015">
    <property type="term" value="F:actin filament binding"/>
    <property type="evidence" value="ECO:0007669"/>
    <property type="project" value="EnsemblFungi"/>
</dbReference>
<accession>L2GMF3</accession>
<organism evidence="2 3">
    <name type="scientific">Vittaforma corneae (strain ATCC 50505)</name>
    <name type="common">Microsporidian parasite</name>
    <name type="synonym">Nosema corneum</name>
    <dbReference type="NCBI Taxonomy" id="993615"/>
    <lineage>
        <taxon>Eukaryota</taxon>
        <taxon>Fungi</taxon>
        <taxon>Fungi incertae sedis</taxon>
        <taxon>Microsporidia</taxon>
        <taxon>Nosematidae</taxon>
        <taxon>Vittaforma</taxon>
    </lineage>
</organism>
<dbReference type="PANTHER" id="PTHR47385:SF14">
    <property type="entry name" value="TRANSGELIN"/>
    <property type="match status" value="1"/>
</dbReference>
<sequence>MDFPPEQNKSQNVNEEAEIKEWMAEILQEKLAEGPLSVVLRDGVVLCNMINAILSKDAFAKIKCPSRSSLSFFQMENIAYFIEKARMLGVPDSENFQTIDLFEDKNIKQVYTCIYSLSRNLYKNGRTDIRVIGPKLVEKVSITFTKEQLDEAKRTVSRQYGSIRE</sequence>
<dbReference type="InterPro" id="IPR050606">
    <property type="entry name" value="Calponin-like"/>
</dbReference>
<name>L2GMF3_VITCO</name>
<evidence type="ECO:0000313" key="3">
    <source>
        <dbReference type="Proteomes" id="UP000011082"/>
    </source>
</evidence>
<dbReference type="EMBL" id="JH370140">
    <property type="protein sequence ID" value="ELA41660.1"/>
    <property type="molecule type" value="Genomic_DNA"/>
</dbReference>
<dbReference type="PANTHER" id="PTHR47385">
    <property type="entry name" value="CALPONIN"/>
    <property type="match status" value="1"/>
</dbReference>
<reference evidence="3" key="1">
    <citation type="submission" date="2011-05" db="EMBL/GenBank/DDBJ databases">
        <title>The genome sequence of Vittaforma corneae strain ATCC 50505.</title>
        <authorList>
            <consortium name="The Broad Institute Genome Sequencing Platform"/>
            <person name="Cuomo C."/>
            <person name="Didier E."/>
            <person name="Bowers L."/>
            <person name="Young S.K."/>
            <person name="Zeng Q."/>
            <person name="Gargeya S."/>
            <person name="Fitzgerald M."/>
            <person name="Haas B."/>
            <person name="Abouelleil A."/>
            <person name="Alvarado L."/>
            <person name="Arachchi H.M."/>
            <person name="Berlin A."/>
            <person name="Chapman S.B."/>
            <person name="Gearin G."/>
            <person name="Goldberg J."/>
            <person name="Griggs A."/>
            <person name="Gujja S."/>
            <person name="Hansen M."/>
            <person name="Heiman D."/>
            <person name="Howarth C."/>
            <person name="Larimer J."/>
            <person name="Lui A."/>
            <person name="MacDonald P.J.P."/>
            <person name="McCowen C."/>
            <person name="Montmayeur A."/>
            <person name="Murphy C."/>
            <person name="Neiman D."/>
            <person name="Pearson M."/>
            <person name="Priest M."/>
            <person name="Roberts A."/>
            <person name="Saif S."/>
            <person name="Shea T."/>
            <person name="Sisk P."/>
            <person name="Stolte C."/>
            <person name="Sykes S."/>
            <person name="Wortman J."/>
            <person name="Nusbaum C."/>
            <person name="Birren B."/>
        </authorList>
    </citation>
    <scope>NUCLEOTIDE SEQUENCE [LARGE SCALE GENOMIC DNA]</scope>
    <source>
        <strain evidence="3">ATCC 50505</strain>
    </source>
</reference>
<dbReference type="RefSeq" id="XP_007604739.1">
    <property type="nucleotide sequence ID" value="XM_007604677.1"/>
</dbReference>
<dbReference type="InParanoid" id="L2GMF3"/>
<dbReference type="VEuPathDB" id="MicrosporidiaDB:VICG_01293"/>
<dbReference type="Gene3D" id="1.10.418.10">
    <property type="entry name" value="Calponin-like domain"/>
    <property type="match status" value="1"/>
</dbReference>
<evidence type="ECO:0000259" key="1">
    <source>
        <dbReference type="PROSITE" id="PS50021"/>
    </source>
</evidence>
<dbReference type="Pfam" id="PF00307">
    <property type="entry name" value="CH"/>
    <property type="match status" value="1"/>
</dbReference>
<dbReference type="InterPro" id="IPR036872">
    <property type="entry name" value="CH_dom_sf"/>
</dbReference>
<dbReference type="FunCoup" id="L2GMF3">
    <property type="interactions" value="7"/>
</dbReference>
<dbReference type="GeneID" id="19882004"/>
<dbReference type="InterPro" id="IPR003096">
    <property type="entry name" value="SM22_calponin"/>
</dbReference>
<dbReference type="STRING" id="993615.L2GMF3"/>
<dbReference type="InterPro" id="IPR001715">
    <property type="entry name" value="CH_dom"/>
</dbReference>
<dbReference type="OMA" id="WIKTITG"/>
<dbReference type="OrthoDB" id="21595at2759"/>
<dbReference type="HOGENOM" id="CLU_055232_2_1_1"/>
<gene>
    <name evidence="2" type="ORF">VICG_01293</name>
</gene>
<feature type="domain" description="Calponin-homology (CH)" evidence="1">
    <location>
        <begin position="13"/>
        <end position="122"/>
    </location>
</feature>
<evidence type="ECO:0000313" key="2">
    <source>
        <dbReference type="EMBL" id="ELA41660.1"/>
    </source>
</evidence>